<accession>A0A0A8ZYQ9</accession>
<evidence type="ECO:0000313" key="1">
    <source>
        <dbReference type="EMBL" id="JAD39922.1"/>
    </source>
</evidence>
<reference evidence="1" key="1">
    <citation type="submission" date="2014-09" db="EMBL/GenBank/DDBJ databases">
        <authorList>
            <person name="Magalhaes I.L.F."/>
            <person name="Oliveira U."/>
            <person name="Santos F.R."/>
            <person name="Vidigal T.H.D.A."/>
            <person name="Brescovit A.D."/>
            <person name="Santos A.J."/>
        </authorList>
    </citation>
    <scope>NUCLEOTIDE SEQUENCE</scope>
    <source>
        <tissue evidence="1">Shoot tissue taken approximately 20 cm above the soil surface</tissue>
    </source>
</reference>
<sequence>MSQLPCWDFGSWNKASL</sequence>
<name>A0A0A8ZYQ9_ARUDO</name>
<proteinExistence type="predicted"/>
<organism evidence="1">
    <name type="scientific">Arundo donax</name>
    <name type="common">Giant reed</name>
    <name type="synonym">Donax arundinaceus</name>
    <dbReference type="NCBI Taxonomy" id="35708"/>
    <lineage>
        <taxon>Eukaryota</taxon>
        <taxon>Viridiplantae</taxon>
        <taxon>Streptophyta</taxon>
        <taxon>Embryophyta</taxon>
        <taxon>Tracheophyta</taxon>
        <taxon>Spermatophyta</taxon>
        <taxon>Magnoliopsida</taxon>
        <taxon>Liliopsida</taxon>
        <taxon>Poales</taxon>
        <taxon>Poaceae</taxon>
        <taxon>PACMAD clade</taxon>
        <taxon>Arundinoideae</taxon>
        <taxon>Arundineae</taxon>
        <taxon>Arundo</taxon>
    </lineage>
</organism>
<reference evidence="1" key="2">
    <citation type="journal article" date="2015" name="Data Brief">
        <title>Shoot transcriptome of the giant reed, Arundo donax.</title>
        <authorList>
            <person name="Barrero R.A."/>
            <person name="Guerrero F.D."/>
            <person name="Moolhuijzen P."/>
            <person name="Goolsby J.A."/>
            <person name="Tidwell J."/>
            <person name="Bellgard S.E."/>
            <person name="Bellgard M.I."/>
        </authorList>
    </citation>
    <scope>NUCLEOTIDE SEQUENCE</scope>
    <source>
        <tissue evidence="1">Shoot tissue taken approximately 20 cm above the soil surface</tissue>
    </source>
</reference>
<dbReference type="EMBL" id="GBRH01257973">
    <property type="protein sequence ID" value="JAD39922.1"/>
    <property type="molecule type" value="Transcribed_RNA"/>
</dbReference>
<protein>
    <submittedName>
        <fullName evidence="1">Uncharacterized protein</fullName>
    </submittedName>
</protein>
<dbReference type="AlphaFoldDB" id="A0A0A8ZYQ9"/>